<name>A0ABX1GBN6_9GAMM</name>
<reference evidence="4 5" key="1">
    <citation type="submission" date="2020-04" db="EMBL/GenBank/DDBJ databases">
        <authorList>
            <person name="Yoon J."/>
        </authorList>
    </citation>
    <scope>NUCLEOTIDE SEQUENCE [LARGE SCALE GENOMIC DNA]</scope>
    <source>
        <strain evidence="4 5">KMU-166</strain>
    </source>
</reference>
<evidence type="ECO:0000259" key="3">
    <source>
        <dbReference type="PROSITE" id="PS50977"/>
    </source>
</evidence>
<dbReference type="InterPro" id="IPR050624">
    <property type="entry name" value="HTH-type_Tx_Regulator"/>
</dbReference>
<proteinExistence type="predicted"/>
<dbReference type="PANTHER" id="PTHR43479:SF7">
    <property type="entry name" value="TETR-FAMILY TRANSCRIPTIONAL REGULATOR"/>
    <property type="match status" value="1"/>
</dbReference>
<dbReference type="InterPro" id="IPR009057">
    <property type="entry name" value="Homeodomain-like_sf"/>
</dbReference>
<dbReference type="Gene3D" id="1.10.357.10">
    <property type="entry name" value="Tetracycline Repressor, domain 2"/>
    <property type="match status" value="1"/>
</dbReference>
<sequence length="200" mass="23044">MRSPSVQKRSIETVNRILSASADLLREHQFCDISTTMIASAAFVSTGTVYKYFADKESVYLRAYEATASRCANEMRRALLSRVDIPIEISLPQLVELMLSLHEENRLILIDLVEQAPDVVSSVRSLAVDNLVKETSHIYLRSQNKNLDEMTLRSCVYFLIRNVIVESIRRYILENRTDIERSVFVNETAKIAYLYFRCHD</sequence>
<dbReference type="Pfam" id="PF00440">
    <property type="entry name" value="TetR_N"/>
    <property type="match status" value="1"/>
</dbReference>
<evidence type="ECO:0000313" key="4">
    <source>
        <dbReference type="EMBL" id="NKI16013.1"/>
    </source>
</evidence>
<dbReference type="RefSeq" id="WP_168448559.1">
    <property type="nucleotide sequence ID" value="NZ_JAAWWK010000001.1"/>
</dbReference>
<dbReference type="PROSITE" id="PS50977">
    <property type="entry name" value="HTH_TETR_2"/>
    <property type="match status" value="1"/>
</dbReference>
<protein>
    <submittedName>
        <fullName evidence="4">TetR/AcrR family transcriptional regulator</fullName>
    </submittedName>
</protein>
<organism evidence="4 5">
    <name type="scientific">Spongiibacter thalassae</name>
    <dbReference type="NCBI Taxonomy" id="2721624"/>
    <lineage>
        <taxon>Bacteria</taxon>
        <taxon>Pseudomonadati</taxon>
        <taxon>Pseudomonadota</taxon>
        <taxon>Gammaproteobacteria</taxon>
        <taxon>Cellvibrionales</taxon>
        <taxon>Spongiibacteraceae</taxon>
        <taxon>Spongiibacter</taxon>
    </lineage>
</organism>
<keyword evidence="1 2" id="KW-0238">DNA-binding</keyword>
<dbReference type="PRINTS" id="PR00455">
    <property type="entry name" value="HTHTETR"/>
</dbReference>
<dbReference type="SUPFAM" id="SSF46689">
    <property type="entry name" value="Homeodomain-like"/>
    <property type="match status" value="1"/>
</dbReference>
<comment type="caution">
    <text evidence="4">The sequence shown here is derived from an EMBL/GenBank/DDBJ whole genome shotgun (WGS) entry which is preliminary data.</text>
</comment>
<dbReference type="PANTHER" id="PTHR43479">
    <property type="entry name" value="ACREF/ENVCD OPERON REPRESSOR-RELATED"/>
    <property type="match status" value="1"/>
</dbReference>
<keyword evidence="5" id="KW-1185">Reference proteome</keyword>
<accession>A0ABX1GBN6</accession>
<feature type="DNA-binding region" description="H-T-H motif" evidence="2">
    <location>
        <begin position="34"/>
        <end position="53"/>
    </location>
</feature>
<evidence type="ECO:0000256" key="2">
    <source>
        <dbReference type="PROSITE-ProRule" id="PRU00335"/>
    </source>
</evidence>
<dbReference type="Proteomes" id="UP000765845">
    <property type="component" value="Unassembled WGS sequence"/>
</dbReference>
<dbReference type="EMBL" id="JAAWWK010000001">
    <property type="protein sequence ID" value="NKI16013.1"/>
    <property type="molecule type" value="Genomic_DNA"/>
</dbReference>
<evidence type="ECO:0000256" key="1">
    <source>
        <dbReference type="ARBA" id="ARBA00023125"/>
    </source>
</evidence>
<feature type="domain" description="HTH tetR-type" evidence="3">
    <location>
        <begin position="11"/>
        <end position="71"/>
    </location>
</feature>
<gene>
    <name evidence="4" type="ORF">HCU74_01145</name>
</gene>
<evidence type="ECO:0000313" key="5">
    <source>
        <dbReference type="Proteomes" id="UP000765845"/>
    </source>
</evidence>
<dbReference type="InterPro" id="IPR001647">
    <property type="entry name" value="HTH_TetR"/>
</dbReference>